<feature type="compositionally biased region" description="Acidic residues" evidence="1">
    <location>
        <begin position="117"/>
        <end position="138"/>
    </location>
</feature>
<accession>A0A2V2LCP9</accession>
<feature type="compositionally biased region" description="Basic and acidic residues" evidence="1">
    <location>
        <begin position="768"/>
        <end position="789"/>
    </location>
</feature>
<organism evidence="3 4">
    <name type="scientific">Meridianimarinicoccus roseus</name>
    <dbReference type="NCBI Taxonomy" id="2072018"/>
    <lineage>
        <taxon>Bacteria</taxon>
        <taxon>Pseudomonadati</taxon>
        <taxon>Pseudomonadota</taxon>
        <taxon>Alphaproteobacteria</taxon>
        <taxon>Rhodobacterales</taxon>
        <taxon>Paracoccaceae</taxon>
        <taxon>Meridianimarinicoccus</taxon>
    </lineage>
</organism>
<feature type="compositionally biased region" description="Basic and acidic residues" evidence="1">
    <location>
        <begin position="82"/>
        <end position="111"/>
    </location>
</feature>
<feature type="compositionally biased region" description="Basic and acidic residues" evidence="1">
    <location>
        <begin position="618"/>
        <end position="633"/>
    </location>
</feature>
<feature type="region of interest" description="Disordered" evidence="1">
    <location>
        <begin position="1"/>
        <end position="188"/>
    </location>
</feature>
<feature type="domain" description="eCIS core" evidence="2">
    <location>
        <begin position="185"/>
        <end position="261"/>
    </location>
</feature>
<feature type="region of interest" description="Disordered" evidence="1">
    <location>
        <begin position="517"/>
        <end position="541"/>
    </location>
</feature>
<gene>
    <name evidence="3" type="ORF">DKT77_19080</name>
</gene>
<feature type="region of interest" description="Disordered" evidence="1">
    <location>
        <begin position="681"/>
        <end position="833"/>
    </location>
</feature>
<feature type="compositionally biased region" description="Low complexity" evidence="1">
    <location>
        <begin position="817"/>
        <end position="833"/>
    </location>
</feature>
<proteinExistence type="predicted"/>
<dbReference type="OrthoDB" id="7387101at2"/>
<comment type="caution">
    <text evidence="3">The sequence shown here is derived from an EMBL/GenBank/DDBJ whole genome shotgun (WGS) entry which is preliminary data.</text>
</comment>
<feature type="compositionally biased region" description="Basic and acidic residues" evidence="1">
    <location>
        <begin position="38"/>
        <end position="51"/>
    </location>
</feature>
<dbReference type="Pfam" id="PF13699">
    <property type="entry name" value="eCIS_core"/>
    <property type="match status" value="1"/>
</dbReference>
<evidence type="ECO:0000259" key="2">
    <source>
        <dbReference type="Pfam" id="PF13699"/>
    </source>
</evidence>
<feature type="compositionally biased region" description="Low complexity" evidence="1">
    <location>
        <begin position="754"/>
        <end position="766"/>
    </location>
</feature>
<dbReference type="EMBL" id="QGKU01000063">
    <property type="protein sequence ID" value="PWR01036.1"/>
    <property type="molecule type" value="Genomic_DNA"/>
</dbReference>
<evidence type="ECO:0000256" key="1">
    <source>
        <dbReference type="SAM" id="MobiDB-lite"/>
    </source>
</evidence>
<sequence length="1709" mass="184427">MALRAPKRAVKAATAPETGRTRPFFTPTPVQARLRVGRPGDRFETEADHAADAVVHGRGPLSTSPVAAQLTPTEGLGAQRTPMDEEVQKAGTEEEEVQTHEGEEAQAKADKQYVQAAEEEEAQTKAEEDEVQAAGEDEAQTKSELDEVQPVEEQEAVQARGPSAAPGDPDRVSRGLRAGRGQGSPLPDDVRARMEARFGAGLSGVRVHTDALAVQLTRALNAQAFANGHDIYFNEGRYAPGTPDGDHLLAHELAHTVQQGATEVDTVRLSPETDEKLTMHVRPEALQAIALARGEIGKVNSKLMGANGERIGADRLLEYFRTAFGGDTIHPQIVRRITMVEKPGKAQKEDALPHWCGIFTWWALKTAGVPLPDWTIGMNILDSVEARPPGTLPRKGDIAWRTKNQHFALVSGVDAGDVAAGTPVSDTRIATVNGNTAGADNLGGQIQEIWGPVSEWHVFFDPMAKLPMPDVALVETSLDPLEIGPVAEEGAAATAPEPLEQTGAPQTAADALPVPAEKAPDDEVGLMVPSEPAMPPPPAPDKIAAPDLSGGSEAAVTAMASAAPAAMVETATQGFGATITQRLGSEQKAAADNAPEIAVQSGGALDLTTTSPERIGKARAEIGDGVKGERPRDLTPTPQENRAPAPSTAEGRREMDHQPEGGFLAWLRGAIRGLIRGIRTTDDGVNTSAGPRERVALEGDADTGRLARQQGEAQSQMRQERDRRSAAFRSHPGQSNVQPRQLDERRRPTLRQAPETTPEEVTPSEEATGYRDARLGDTVRPLAEKKVAEQIDASGRAAAEKARAAASTRDTERDAKVAAARSEAAEASRSADANQTRIVNAGRADIAAKQGKAIGDAHAQVAAFSEDATKEQTAKRNAIGDHVRTEEGKAHKKLDDAETEAANKKREKEKEAGEKKKKLEEDQKKDSWWSRAANAVKRAVKAVTEAIDAVFTALRNAVKTIIEAAKNAAIGLINAARNWVVARLNDFRDWAKAQVDTYLRDRFPGLADALDGAIDTVVDTAIAGVNAVADAAVAVVERVAGALAAALDRILGAFQTALTAAVGVLGAVLTGDFAGALRIAIQAGCDIAGVDSGPIFRFIDRAGGKIMAILKDLPGFFSNLVTAVGRGIRKFGTNILQHLQTGLIGWLTGALGGAGITLPQNFDLKGIFGLVTRVLGLTYENVKARVVRKFPAAEGIFTRIEQGMEIIGRIRREGLSAIWDMVHERLNNLYEMVIGTIRNWVVFKVIKAGILWLISLLNPASMLARALKLMFDLVMWLVQRFAQIRDFVMSVYGAVTNIAAGMLDPAAKAVENALVRSLPVVISLIASVLGLGGISAAIQRVVQRVTAPINRAIDWVIDRVVAFARRLVKGLKKGARKVRDKVAALLWPKKRFRVNGESHSLEFRKDGTPMMRSSPKDVKAVIKAWKDSYRNGVPADKRRDQSDAEASLARLAAISGEIKKLELKSEKVPATRMRALIDAQLDMSEKLKKLIGYDTVAARAIAAGEKRFLMEGRVGTYESMLKMKGDALTPDHQPQNTAIQWLSKRTYFKKAPRKMMIERAKNRTAKGYAINLSHRRHVAGRTYGKSPDDMIARVKGVEANFAGQKNAARNDTGLTSRERAERLVQIDRHMRVQAVDHLQIELRADVARMNEVVALPITHKAYSDLPPLFEKLPSAEAEKATKTLSNQIRARIKSGQALIARQPMRELRE</sequence>
<evidence type="ECO:0000313" key="3">
    <source>
        <dbReference type="EMBL" id="PWR01036.1"/>
    </source>
</evidence>
<name>A0A2V2LCP9_9RHOB</name>
<feature type="compositionally biased region" description="Basic and acidic residues" evidence="1">
    <location>
        <begin position="691"/>
        <end position="705"/>
    </location>
</feature>
<evidence type="ECO:0000313" key="4">
    <source>
        <dbReference type="Proteomes" id="UP000245680"/>
    </source>
</evidence>
<feature type="region of interest" description="Disordered" evidence="1">
    <location>
        <begin position="866"/>
        <end position="927"/>
    </location>
</feature>
<keyword evidence="4" id="KW-1185">Reference proteome</keyword>
<dbReference type="InterPro" id="IPR025295">
    <property type="entry name" value="eCIS_core_dom"/>
</dbReference>
<feature type="compositionally biased region" description="Basic residues" evidence="1">
    <location>
        <begin position="1"/>
        <end position="10"/>
    </location>
</feature>
<feature type="compositionally biased region" description="Acidic residues" evidence="1">
    <location>
        <begin position="146"/>
        <end position="155"/>
    </location>
</feature>
<feature type="compositionally biased region" description="Basic and acidic residues" evidence="1">
    <location>
        <begin position="867"/>
        <end position="927"/>
    </location>
</feature>
<dbReference type="Proteomes" id="UP000245680">
    <property type="component" value="Unassembled WGS sequence"/>
</dbReference>
<feature type="region of interest" description="Disordered" evidence="1">
    <location>
        <begin position="618"/>
        <end position="657"/>
    </location>
</feature>
<feature type="compositionally biased region" description="Polar residues" evidence="1">
    <location>
        <begin position="61"/>
        <end position="72"/>
    </location>
</feature>
<reference evidence="3 4" key="1">
    <citation type="submission" date="2018-05" db="EMBL/GenBank/DDBJ databases">
        <title>Rhodobacteraceae gen. nov., sp. nov. isolated from sea water.</title>
        <authorList>
            <person name="Ren Y."/>
        </authorList>
    </citation>
    <scope>NUCLEOTIDE SEQUENCE [LARGE SCALE GENOMIC DNA]</scope>
    <source>
        <strain evidence="3 4">TG-679</strain>
    </source>
</reference>
<protein>
    <recommendedName>
        <fullName evidence="2">eCIS core domain-containing protein</fullName>
    </recommendedName>
</protein>
<feature type="compositionally biased region" description="Basic and acidic residues" evidence="1">
    <location>
        <begin position="798"/>
        <end position="816"/>
    </location>
</feature>